<evidence type="ECO:0000256" key="1">
    <source>
        <dbReference type="ARBA" id="ARBA00005007"/>
    </source>
</evidence>
<dbReference type="SUPFAM" id="SSF51569">
    <property type="entry name" value="Aldolase"/>
    <property type="match status" value="1"/>
</dbReference>
<name>A0AAP9EQ49_GLUTH</name>
<evidence type="ECO:0000313" key="2">
    <source>
        <dbReference type="EMBL" id="QEH95260.1"/>
    </source>
</evidence>
<evidence type="ECO:0000313" key="3">
    <source>
        <dbReference type="Proteomes" id="UP000323560"/>
    </source>
</evidence>
<dbReference type="EC" id="4.1.2.40" evidence="2"/>
<dbReference type="InterPro" id="IPR012062">
    <property type="entry name" value="GatZ/KbaZ-like"/>
</dbReference>
<keyword evidence="2" id="KW-0456">Lyase</keyword>
<dbReference type="PANTHER" id="PTHR32502:SF2">
    <property type="entry name" value="D-TAGATOSE-1,6-BISPHOSPHATE ALDOLASE SUBUNIT KBAZ"/>
    <property type="match status" value="1"/>
</dbReference>
<protein>
    <submittedName>
        <fullName evidence="2">D-tagatose-bisphosphate aldolase, class II, non-catalytic subunit</fullName>
        <ecNumber evidence="2">4.1.2.40</ecNumber>
    </submittedName>
</protein>
<reference evidence="2 3" key="1">
    <citation type="submission" date="2019-08" db="EMBL/GenBank/DDBJ databases">
        <title>Gluconobacter frateurii HD924 genome.</title>
        <authorList>
            <person name="Liu Y."/>
            <person name="Zhang P."/>
        </authorList>
    </citation>
    <scope>NUCLEOTIDE SEQUENCE [LARGE SCALE GENOMIC DNA]</scope>
    <source>
        <strain evidence="2 3">HD924</strain>
    </source>
</reference>
<dbReference type="Gene3D" id="1.10.400.20">
    <property type="entry name" value="putative tagatose 6-phosphate kinase domain like"/>
    <property type="match status" value="1"/>
</dbReference>
<dbReference type="Pfam" id="PF08013">
    <property type="entry name" value="GatZ_KbaZ-like"/>
    <property type="match status" value="1"/>
</dbReference>
<dbReference type="RefSeq" id="WP_148619449.1">
    <property type="nucleotide sequence ID" value="NZ_CP043043.1"/>
</dbReference>
<dbReference type="KEGG" id="gti:FXF46_02515"/>
<dbReference type="GO" id="GO:0005886">
    <property type="term" value="C:plasma membrane"/>
    <property type="evidence" value="ECO:0007669"/>
    <property type="project" value="TreeGrafter"/>
</dbReference>
<sequence length="428" mass="46614">MSSNPLQSIGRWSDDPQRRYAGLPSICSAHPVVIETVIRALRDHELPILIEATCNQVNQDGGYTGMTPTDFRDFVYDIAARVGVPAGRIVLGGDHLGPNPWKHLSAPEALDKARAMVEAYAAAGFAKLHLDCSMGCAGEPEALKDAEVAERASALAQWAEAALPDTASVRPVYVIGTEVPVPGGALAAHHKIEVTSPDAAEATLSTHQAAFARRGLEEAFGRVIAIVVQPGVEFGDDSVSAYDPIAAKKLRTLTDRHENIVFEAHSTDYQSGAALAGLVRDKFSILKVGPALTFGLREGLYGLDLIAEELAPTARKETLRAAMERIMLAAPDNWRKYYDGSQQEQVIKRHFSYSDRIRYYWQTPDARQAVAELHEVLGGRNIPFPLLSQYVGQIARHFDGHARIDADAVLRASVEEVLDVYIRASMKG</sequence>
<dbReference type="GO" id="GO:0009401">
    <property type="term" value="P:phosphoenolpyruvate-dependent sugar phosphotransferase system"/>
    <property type="evidence" value="ECO:0007669"/>
    <property type="project" value="TreeGrafter"/>
</dbReference>
<dbReference type="Gene3D" id="3.20.20.70">
    <property type="entry name" value="Aldolase class I"/>
    <property type="match status" value="1"/>
</dbReference>
<dbReference type="PIRSF" id="PIRSF009264">
    <property type="entry name" value="TagBP_ald_AgaZ"/>
    <property type="match status" value="1"/>
</dbReference>
<dbReference type="InterPro" id="IPR013785">
    <property type="entry name" value="Aldolase_TIM"/>
</dbReference>
<dbReference type="Proteomes" id="UP000323560">
    <property type="component" value="Chromosome"/>
</dbReference>
<accession>A0AAP9EQ49</accession>
<dbReference type="InterPro" id="IPR050303">
    <property type="entry name" value="GatZ_KbaZ_carbometab"/>
</dbReference>
<organism evidence="2 3">
    <name type="scientific">Gluconobacter thailandicus</name>
    <dbReference type="NCBI Taxonomy" id="257438"/>
    <lineage>
        <taxon>Bacteria</taxon>
        <taxon>Pseudomonadati</taxon>
        <taxon>Pseudomonadota</taxon>
        <taxon>Alphaproteobacteria</taxon>
        <taxon>Acetobacterales</taxon>
        <taxon>Acetobacteraceae</taxon>
        <taxon>Gluconobacter</taxon>
    </lineage>
</organism>
<dbReference type="PANTHER" id="PTHR32502">
    <property type="entry name" value="N-ACETYLGALACTOSAMINE PERMEASE II COMPONENT-RELATED"/>
    <property type="match status" value="1"/>
</dbReference>
<dbReference type="EMBL" id="CP043043">
    <property type="protein sequence ID" value="QEH95260.1"/>
    <property type="molecule type" value="Genomic_DNA"/>
</dbReference>
<dbReference type="GO" id="GO:0005975">
    <property type="term" value="P:carbohydrate metabolic process"/>
    <property type="evidence" value="ECO:0007669"/>
    <property type="project" value="InterPro"/>
</dbReference>
<gene>
    <name evidence="2" type="ORF">FXF46_02515</name>
</gene>
<proteinExistence type="predicted"/>
<dbReference type="NCBIfam" id="TIGR02810">
    <property type="entry name" value="agaZ_gatZ"/>
    <property type="match status" value="1"/>
</dbReference>
<dbReference type="AlphaFoldDB" id="A0AAP9EQ49"/>
<dbReference type="GO" id="GO:0009025">
    <property type="term" value="F:tagatose-bisphosphate aldolase activity"/>
    <property type="evidence" value="ECO:0007669"/>
    <property type="project" value="UniProtKB-EC"/>
</dbReference>
<comment type="pathway">
    <text evidence="1">Carbohydrate metabolism.</text>
</comment>